<evidence type="ECO:0000256" key="1">
    <source>
        <dbReference type="SAM" id="MobiDB-lite"/>
    </source>
</evidence>
<dbReference type="OrthoDB" id="1925347at2759"/>
<dbReference type="PROSITE" id="PS51257">
    <property type="entry name" value="PROKAR_LIPOPROTEIN"/>
    <property type="match status" value="1"/>
</dbReference>
<feature type="signal peptide" evidence="3">
    <location>
        <begin position="1"/>
        <end position="22"/>
    </location>
</feature>
<organism evidence="4 5">
    <name type="scientific">Adiantum capillus-veneris</name>
    <name type="common">Maidenhair fern</name>
    <dbReference type="NCBI Taxonomy" id="13818"/>
    <lineage>
        <taxon>Eukaryota</taxon>
        <taxon>Viridiplantae</taxon>
        <taxon>Streptophyta</taxon>
        <taxon>Embryophyta</taxon>
        <taxon>Tracheophyta</taxon>
        <taxon>Polypodiopsida</taxon>
        <taxon>Polypodiidae</taxon>
        <taxon>Polypodiales</taxon>
        <taxon>Pteridineae</taxon>
        <taxon>Pteridaceae</taxon>
        <taxon>Vittarioideae</taxon>
        <taxon>Adiantum</taxon>
    </lineage>
</organism>
<keyword evidence="2" id="KW-1133">Transmembrane helix</keyword>
<evidence type="ECO:0000313" key="4">
    <source>
        <dbReference type="EMBL" id="KAI5076882.1"/>
    </source>
</evidence>
<keyword evidence="3" id="KW-0732">Signal</keyword>
<sequence>MRPGLLLVLALWVSCISSMGWGKEGASEQGMFEQSTLLQHWSMRLSKAMSTHDWLWKIKGHLPLDVGTRDVVAVEKFNSVEDDATLPWLHNRQVPSSPLDRGWLGKDDVGADVSVLSKEEVSWRKAQVGSNVRYVEHIRPHENVRGAMRRMSLLDIVDGTTADKQANAVRRLGVDSAVLRYAGLVLATDTQIGAVYDVGLPPSLAGIRVQVMRISPASLTEADLILNEFSIPPGASFNPSGDYVALIYRKISSFTVYTLPPQYQFGGPVVGIMSSSSNSTTIDPSQPPGSISLPTNRYVKISLPSFSTSVSPNALCAFFASNGSIFVSSLAAMPSYCLFSTLGDFALVVEASSTTSPTQGASPPTATSSPNDGSIRASSSPSGKSSTNWKLIVGATCLALGGLALLVAVVLISLKVRESVKQSVKHFLTTRTYTGNDEALQDSLVGGSIAPSAPVMRTKPALEIDVAHFSH</sequence>
<gene>
    <name evidence="4" type="ORF">GOP47_0008947</name>
</gene>
<feature type="chain" id="PRO_5038844669" evidence="3">
    <location>
        <begin position="23"/>
        <end position="471"/>
    </location>
</feature>
<name>A0A9D4ZK72_ADICA</name>
<dbReference type="InterPro" id="IPR010605">
    <property type="entry name" value="DUF1191"/>
</dbReference>
<keyword evidence="2" id="KW-0472">Membrane</keyword>
<protein>
    <submittedName>
        <fullName evidence="4">Uncharacterized protein</fullName>
    </submittedName>
</protein>
<reference evidence="4" key="1">
    <citation type="submission" date="2021-01" db="EMBL/GenBank/DDBJ databases">
        <title>Adiantum capillus-veneris genome.</title>
        <authorList>
            <person name="Fang Y."/>
            <person name="Liao Q."/>
        </authorList>
    </citation>
    <scope>NUCLEOTIDE SEQUENCE</scope>
    <source>
        <strain evidence="4">H3</strain>
        <tissue evidence="4">Leaf</tissue>
    </source>
</reference>
<keyword evidence="5" id="KW-1185">Reference proteome</keyword>
<comment type="caution">
    <text evidence="4">The sequence shown here is derived from an EMBL/GenBank/DDBJ whole genome shotgun (WGS) entry which is preliminary data.</text>
</comment>
<evidence type="ECO:0000256" key="2">
    <source>
        <dbReference type="SAM" id="Phobius"/>
    </source>
</evidence>
<feature type="transmembrane region" description="Helical" evidence="2">
    <location>
        <begin position="391"/>
        <end position="414"/>
    </location>
</feature>
<dbReference type="AlphaFoldDB" id="A0A9D4ZK72"/>
<dbReference type="PANTHER" id="PTHR33512">
    <property type="entry name" value="PROTEIN, PUTATIVE (DUF1191)-RELATED"/>
    <property type="match status" value="1"/>
</dbReference>
<feature type="region of interest" description="Disordered" evidence="1">
    <location>
        <begin position="354"/>
        <end position="386"/>
    </location>
</feature>
<evidence type="ECO:0000313" key="5">
    <source>
        <dbReference type="Proteomes" id="UP000886520"/>
    </source>
</evidence>
<evidence type="ECO:0000256" key="3">
    <source>
        <dbReference type="SAM" id="SignalP"/>
    </source>
</evidence>
<dbReference type="Proteomes" id="UP000886520">
    <property type="component" value="Chromosome 8"/>
</dbReference>
<keyword evidence="2" id="KW-0812">Transmembrane</keyword>
<dbReference type="PANTHER" id="PTHR33512:SF14">
    <property type="entry name" value="EXPRESSED PROTEIN"/>
    <property type="match status" value="1"/>
</dbReference>
<dbReference type="Pfam" id="PF06697">
    <property type="entry name" value="DUF1191"/>
    <property type="match status" value="1"/>
</dbReference>
<dbReference type="EMBL" id="JABFUD020000008">
    <property type="protein sequence ID" value="KAI5076882.1"/>
    <property type="molecule type" value="Genomic_DNA"/>
</dbReference>
<proteinExistence type="predicted"/>
<dbReference type="GO" id="GO:0016020">
    <property type="term" value="C:membrane"/>
    <property type="evidence" value="ECO:0007669"/>
    <property type="project" value="TreeGrafter"/>
</dbReference>
<accession>A0A9D4ZK72</accession>